<dbReference type="KEGG" id="hmg:100211688"/>
<dbReference type="PROSITE" id="PS50025">
    <property type="entry name" value="LAM_G_DOMAIN"/>
    <property type="match status" value="3"/>
</dbReference>
<keyword evidence="3" id="KW-0812">Transmembrane</keyword>
<feature type="chain" id="PRO_5044738675" evidence="4">
    <location>
        <begin position="19"/>
        <end position="1198"/>
    </location>
</feature>
<dbReference type="PANTHER" id="PTHR15036">
    <property type="entry name" value="PIKACHURIN-LIKE PROTEIN"/>
    <property type="match status" value="1"/>
</dbReference>
<dbReference type="Gene3D" id="2.60.120.1000">
    <property type="match status" value="1"/>
</dbReference>
<sequence length="1198" mass="134911">MHSSFIIFISFFIVSSVAEIDVDTNSFLIFRQPPFETQKNHIKFRFKTIDASGLIFLAQGATKKNFLSLELFRGKIRVAGNYGDGPENTLRPISGFYEMFLGKDLADNQWHTVEFIRNIRENIIFIDRGQGKMEKSIFMKSPPTYNQLSVSSVAFGGYYTFLDMSTEMSHARKGLKACFSEASFSQYWPEIDSKKINFLDTNPSIETKGVINRICQDPPYSPIFFPSAATHIGFIENYTINSMKVELKFRTVINEQILVNYTTSGSGHVIELKIDRKGRVAIAVEFSSAKQIIVTAKEDYHDGQWHQASFEIDNKEATDKSYILKLSVDGKTRLSSLSQSFYFNGYLNVGFGFTGCMRDIKINDDDVKKVRRDWNDPKMFFTYDDTGVVYDSCSLKDYCNPNPCQHGSKCNQTADNLVCDCHNTLYEGSTCNRPRFNYTCAGVRKSGERRSDVYYIDFDGMGPMEPVPALCDLGKTVETTVTQINNTNYNDKDVTTPSGINNFDIDYAANIIQMRELILNSAYCEQYVKYTCKGTPLFRSPEGPPAASWMGGDDILHYYWGGAKGNRGYCGCGMDGSCYNIGKYCNCDSLDAYKDLFDEGNLTVKSHLPVRQVKFEQVLQGNSIHALLRVGHLRCAGFGSREIVATFRKPYSFLSVDHPDQPYDNIFSGGISFEFKTSVAYNYMTLVHAHGPFSGDYMKVMIWSRTMVRVNMNFGFGDIQQDVDIEKIGRYIDDNEWHEFDLVFNLKELNITLDGVLMIQGLPLQEDPVQFNVDDKAVYVGGSYHDEYGFVGCIRSLYVNGRIHDIRSIAQGQEDYGVYPGCGSACMLLNQPCNYGQCIDHYDSFKCNCSVSPYGGDFCQNESYPKSFTSGQYISYDLKKANITDPIATAVFVVGFKTLEENSALATLEGYNDRHFTLALTNGYLTLFYSLKKKLRNSVNVLTDFETEMLQISSRKFNNGEHNLARVIISTDEIFLTVPNYDLVVGANMTERFKDEMNKNLGTEIDTFGMAATFSVGRIINNGINTRSFTLASFFTGCMSGAKLVLTPLPNITHRFPKSVEIDLFKLLQVKTNDPDANPYGTFPSETANCGPSLSIPGDLPTVGPARQYNTDSPGLDNSIKLLPVGIWSRVVIVAISFIFAVIFIGVFFYVCSYTLRMNSMYNKAKNEKSLTTSEKSSRFPTNQENILVKSNFESDFL</sequence>
<dbReference type="CDD" id="cd00110">
    <property type="entry name" value="LamG"/>
    <property type="match status" value="3"/>
</dbReference>
<keyword evidence="2" id="KW-0245">EGF-like domain</keyword>
<dbReference type="InterPro" id="IPR013320">
    <property type="entry name" value="ConA-like_dom_sf"/>
</dbReference>
<comment type="caution">
    <text evidence="2">Lacks conserved residue(s) required for the propagation of feature annotation.</text>
</comment>
<evidence type="ECO:0000256" key="1">
    <source>
        <dbReference type="ARBA" id="ARBA00023157"/>
    </source>
</evidence>
<dbReference type="OMA" id="CANTGYM"/>
<organism evidence="7">
    <name type="scientific">Hydra vulgaris</name>
    <name type="common">Hydra</name>
    <name type="synonym">Hydra attenuata</name>
    <dbReference type="NCBI Taxonomy" id="6087"/>
    <lineage>
        <taxon>Eukaryota</taxon>
        <taxon>Metazoa</taxon>
        <taxon>Cnidaria</taxon>
        <taxon>Hydrozoa</taxon>
        <taxon>Hydroidolina</taxon>
        <taxon>Anthoathecata</taxon>
        <taxon>Aplanulata</taxon>
        <taxon>Hydridae</taxon>
        <taxon>Hydra</taxon>
    </lineage>
</organism>
<dbReference type="GeneID" id="100211688"/>
<feature type="domain" description="Laminin G" evidence="5">
    <location>
        <begin position="221"/>
        <end position="393"/>
    </location>
</feature>
<dbReference type="Gene3D" id="2.10.25.10">
    <property type="entry name" value="Laminin"/>
    <property type="match status" value="1"/>
</dbReference>
<name>T2M8X1_HYDVU</name>
<protein>
    <submittedName>
        <fullName evidence="7">Contactin-associated protein-like 5</fullName>
    </submittedName>
</protein>
<keyword evidence="3" id="KW-0472">Membrane</keyword>
<gene>
    <name evidence="7" type="primary">CNTNAP5</name>
</gene>
<reference evidence="7" key="1">
    <citation type="journal article" date="2013" name="Genome Biol. Evol.">
        <title>Punctuated emergences of genetic and phenotypic innovations in eumetazoan, bilaterian, euteleostome, and hominidae ancestors.</title>
        <authorList>
            <person name="Wenger Y."/>
            <person name="Galliot B."/>
        </authorList>
    </citation>
    <scope>NUCLEOTIDE SEQUENCE</scope>
    <source>
        <tissue evidence="7">Whole animals</tissue>
    </source>
</reference>
<dbReference type="EMBL" id="HAAD01002153">
    <property type="protein sequence ID" value="CDG68385.1"/>
    <property type="molecule type" value="mRNA"/>
</dbReference>
<dbReference type="Gene3D" id="2.60.120.200">
    <property type="match status" value="4"/>
</dbReference>
<evidence type="ECO:0000256" key="4">
    <source>
        <dbReference type="SAM" id="SignalP"/>
    </source>
</evidence>
<accession>T2M8X1</accession>
<dbReference type="InterPro" id="IPR000152">
    <property type="entry name" value="EGF-type_Asp/Asn_hydroxyl_site"/>
</dbReference>
<evidence type="ECO:0000313" key="7">
    <source>
        <dbReference type="EMBL" id="CDG68385.1"/>
    </source>
</evidence>
<dbReference type="GO" id="GO:0016020">
    <property type="term" value="C:membrane"/>
    <property type="evidence" value="ECO:0007669"/>
    <property type="project" value="UniProtKB-SubCell"/>
</dbReference>
<feature type="domain" description="EGF-like" evidence="6">
    <location>
        <begin position="395"/>
        <end position="432"/>
    </location>
</feature>
<evidence type="ECO:0000259" key="6">
    <source>
        <dbReference type="PROSITE" id="PS50026"/>
    </source>
</evidence>
<dbReference type="PANTHER" id="PTHR15036:SF49">
    <property type="entry name" value="AXOTACTIN"/>
    <property type="match status" value="1"/>
</dbReference>
<keyword evidence="1" id="KW-1015">Disulfide bond</keyword>
<dbReference type="SMART" id="SM00282">
    <property type="entry name" value="LamG"/>
    <property type="match status" value="4"/>
</dbReference>
<dbReference type="PROSITE" id="PS50026">
    <property type="entry name" value="EGF_3"/>
    <property type="match status" value="1"/>
</dbReference>
<dbReference type="InterPro" id="IPR001791">
    <property type="entry name" value="Laminin_G"/>
</dbReference>
<evidence type="ECO:0000256" key="2">
    <source>
        <dbReference type="PROSITE-ProRule" id="PRU00076"/>
    </source>
</evidence>
<proteinExistence type="evidence at transcript level"/>
<dbReference type="SUPFAM" id="SSF49899">
    <property type="entry name" value="Concanavalin A-like lectins/glucanases"/>
    <property type="match status" value="4"/>
</dbReference>
<evidence type="ECO:0000259" key="5">
    <source>
        <dbReference type="PROSITE" id="PS50025"/>
    </source>
</evidence>
<feature type="transmembrane region" description="Helical" evidence="3">
    <location>
        <begin position="1127"/>
        <end position="1151"/>
    </location>
</feature>
<feature type="domain" description="Laminin G" evidence="5">
    <location>
        <begin position="17"/>
        <end position="215"/>
    </location>
</feature>
<dbReference type="CDD" id="cd00054">
    <property type="entry name" value="EGF_CA"/>
    <property type="match status" value="1"/>
</dbReference>
<evidence type="ECO:0000256" key="3">
    <source>
        <dbReference type="SAM" id="Phobius"/>
    </source>
</evidence>
<feature type="signal peptide" evidence="4">
    <location>
        <begin position="1"/>
        <end position="18"/>
    </location>
</feature>
<dbReference type="PROSITE" id="PS00010">
    <property type="entry name" value="ASX_HYDROXYL"/>
    <property type="match status" value="1"/>
</dbReference>
<dbReference type="InterPro" id="IPR000742">
    <property type="entry name" value="EGF"/>
</dbReference>
<keyword evidence="3" id="KW-1133">Transmembrane helix</keyword>
<dbReference type="Pfam" id="PF02210">
    <property type="entry name" value="Laminin_G_2"/>
    <property type="match status" value="3"/>
</dbReference>
<dbReference type="OrthoDB" id="26719at2759"/>
<dbReference type="AlphaFoldDB" id="T2M8X1"/>
<feature type="domain" description="Laminin G" evidence="5">
    <location>
        <begin position="643"/>
        <end position="822"/>
    </location>
</feature>
<keyword evidence="4" id="KW-0732">Signal</keyword>
<dbReference type="InterPro" id="IPR050372">
    <property type="entry name" value="Neurexin-related_CASP"/>
</dbReference>